<evidence type="ECO:0000313" key="1">
    <source>
        <dbReference type="Proteomes" id="UP000192223"/>
    </source>
</evidence>
<proteinExistence type="predicted"/>
<reference evidence="2" key="1">
    <citation type="submission" date="2025-08" db="UniProtKB">
        <authorList>
            <consortium name="RefSeq"/>
        </authorList>
    </citation>
    <scope>IDENTIFICATION</scope>
    <source>
        <tissue evidence="2">Entire body</tissue>
    </source>
</reference>
<name>A0A1W4W3T3_AGRPL</name>
<dbReference type="AlphaFoldDB" id="A0A1W4W3T3"/>
<sequence>MVSIIFLIDKVKYNIYVLFDILTNEMKLYEETQIKIKDSQNDKLTLEVFDSNNFSESGYFKSVIHPMLAPGHEVELINWLKLVGIIPQRQTCQGAGTSDKCRRPMSWEPTKGLDNFTWKCAGCHKRKGIRENSVFHDIKCTFKDAIRSVLGWSKGTDSDTISKILNVRKHVVISTFNLCSRIANSFIEKHKAEWQLGGPGVIVLVLVYPEGCAEFTKTTSSSSSHTPILCLAEVKDVPPRYWFHSLNRYYTTDQEELANKTAMETIRKIVRPGSILVCNYFSSVCSLQSLQPLRDSYPTIVSTLILSQFDNERVILSKNLETIWATALRICEEAQLCNLSEVPDFLINQMWRQRFGSESFEVLINQFFVF</sequence>
<gene>
    <name evidence="2" type="primary">LOC108732471</name>
</gene>
<dbReference type="GeneID" id="108732471"/>
<dbReference type="OrthoDB" id="6226069at2759"/>
<dbReference type="KEGG" id="apln:108732471"/>
<organism evidence="1 2">
    <name type="scientific">Agrilus planipennis</name>
    <name type="common">Emerald ash borer</name>
    <name type="synonym">Agrilus marcopoli</name>
    <dbReference type="NCBI Taxonomy" id="224129"/>
    <lineage>
        <taxon>Eukaryota</taxon>
        <taxon>Metazoa</taxon>
        <taxon>Ecdysozoa</taxon>
        <taxon>Arthropoda</taxon>
        <taxon>Hexapoda</taxon>
        <taxon>Insecta</taxon>
        <taxon>Pterygota</taxon>
        <taxon>Neoptera</taxon>
        <taxon>Endopterygota</taxon>
        <taxon>Coleoptera</taxon>
        <taxon>Polyphaga</taxon>
        <taxon>Elateriformia</taxon>
        <taxon>Buprestoidea</taxon>
        <taxon>Buprestidae</taxon>
        <taxon>Agrilinae</taxon>
        <taxon>Agrilus</taxon>
    </lineage>
</organism>
<accession>A0A1W4W3T3</accession>
<evidence type="ECO:0000313" key="2">
    <source>
        <dbReference type="RefSeq" id="XP_018318804.1"/>
    </source>
</evidence>
<keyword evidence="1" id="KW-1185">Reference proteome</keyword>
<dbReference type="RefSeq" id="XP_018318804.1">
    <property type="nucleotide sequence ID" value="XM_018463302.2"/>
</dbReference>
<dbReference type="Proteomes" id="UP000192223">
    <property type="component" value="Unplaced"/>
</dbReference>
<protein>
    <submittedName>
        <fullName evidence="2">Uncharacterized protein LOC108732471 isoform X1</fullName>
    </submittedName>
</protein>
<dbReference type="InParanoid" id="A0A1W4W3T3"/>
<dbReference type="STRING" id="224129.A0A1W4W3T3"/>